<proteinExistence type="predicted"/>
<gene>
    <name evidence="5" type="ORF">THARTR1_07367</name>
</gene>
<comment type="caution">
    <text evidence="5">The sequence shown here is derived from an EMBL/GenBank/DDBJ whole genome shotgun (WGS) entry which is preliminary data.</text>
</comment>
<dbReference type="GO" id="GO:0035556">
    <property type="term" value="P:intracellular signal transduction"/>
    <property type="evidence" value="ECO:0007669"/>
    <property type="project" value="TreeGrafter"/>
</dbReference>
<protein>
    <recommendedName>
        <fullName evidence="4">Protein kinase domain-containing protein</fullName>
    </recommendedName>
</protein>
<dbReference type="EMBL" id="MTYI01000111">
    <property type="protein sequence ID" value="PNP52158.1"/>
    <property type="molecule type" value="Genomic_DNA"/>
</dbReference>
<reference evidence="5 6" key="1">
    <citation type="submission" date="2017-02" db="EMBL/GenBank/DDBJ databases">
        <title>Genomes of Trichoderma spp. with biocontrol activity.</title>
        <authorList>
            <person name="Gardiner D."/>
            <person name="Kazan K."/>
            <person name="Vos C."/>
            <person name="Harvey P."/>
        </authorList>
    </citation>
    <scope>NUCLEOTIDE SEQUENCE [LARGE SCALE GENOMIC DNA]</scope>
    <source>
        <strain evidence="5 6">Tr1</strain>
    </source>
</reference>
<dbReference type="AlphaFoldDB" id="A0A2K0U315"/>
<feature type="region of interest" description="Disordered" evidence="3">
    <location>
        <begin position="1"/>
        <end position="49"/>
    </location>
</feature>
<dbReference type="Gene3D" id="1.10.510.10">
    <property type="entry name" value="Transferase(Phosphotransferase) domain 1"/>
    <property type="match status" value="1"/>
</dbReference>
<feature type="region of interest" description="Disordered" evidence="3">
    <location>
        <begin position="100"/>
        <end position="125"/>
    </location>
</feature>
<dbReference type="PANTHER" id="PTHR24346:SF75">
    <property type="entry name" value="AURORA KINASE"/>
    <property type="match status" value="1"/>
</dbReference>
<sequence>MESSDTSFSGSKTSASSNATGTVATSDSSVAAESQEPANLSSDTEPWSDAPHDYRDVITLHEYNKISAWLGDALLEADTTSGESAPAQRLLLLPPCEEASGDASSYKSGQEPCDGGANTQDAPGTTCHRSLQRLALESSEHVINLVAIDIGKGEKDFAQTKGELLVLDQTEDNTGFHVVATLYLGEEDMDSAHQGSDPTVQLAIFFDPNSNAVMLLNKTSHDGHQFMTIRRQLASPEEAPTRIESSEGAMLGPASYSISWSDKPILNMTVLPRRYISLDPQNRKQKVKSRKRALEELASQSSPPPAKRPKTEETSNESNVGTSVQVKQPTNDVVAASSSTASSDLEFKFDLIADLCHPLEELKLHGSIRVATWADEDDYTIVREGDVSVRPNSLVFKAQHSGFPGKAVAVKVRRSHSGTDLQGSGGPDLNTISTEWVNETKNHCAVRNHRSIASYYGRDARFLALYVEHIDAPGLNSYVESQSSPYCILDSADARRVLMDMIDALNFIHRKGIVHNDIKPSNILYTKERGAVLIDFGLATTGSVHSNGTRWYIPPEYAIRGTRGPPGDIFALGVVLLFLLRKIPLPEKQLPPLVWKIRHYRGSGPEVAKALDAMNRWKEIVTEAAKEVENMVDEDLRPAVLQVISRMVAVTTKERVTGDQIVETLREYDEYGSNYGFAYMKAEIY</sequence>
<dbReference type="InterPro" id="IPR011009">
    <property type="entry name" value="Kinase-like_dom_sf"/>
</dbReference>
<dbReference type="Proteomes" id="UP000236290">
    <property type="component" value="Unassembled WGS sequence"/>
</dbReference>
<feature type="compositionally biased region" description="Polar residues" evidence="3">
    <location>
        <begin position="23"/>
        <end position="45"/>
    </location>
</feature>
<dbReference type="InterPro" id="IPR008271">
    <property type="entry name" value="Ser/Thr_kinase_AS"/>
</dbReference>
<name>A0A2K0U315_TRIHA</name>
<keyword evidence="1" id="KW-0547">Nucleotide-binding</keyword>
<accession>A0A2K0U315</accession>
<feature type="compositionally biased region" description="Polar residues" evidence="3">
    <location>
        <begin position="316"/>
        <end position="330"/>
    </location>
</feature>
<dbReference type="SUPFAM" id="SSF56112">
    <property type="entry name" value="Protein kinase-like (PK-like)"/>
    <property type="match status" value="1"/>
</dbReference>
<evidence type="ECO:0000259" key="4">
    <source>
        <dbReference type="PROSITE" id="PS50011"/>
    </source>
</evidence>
<dbReference type="GO" id="GO:0004674">
    <property type="term" value="F:protein serine/threonine kinase activity"/>
    <property type="evidence" value="ECO:0007669"/>
    <property type="project" value="TreeGrafter"/>
</dbReference>
<dbReference type="PROSITE" id="PS50011">
    <property type="entry name" value="PROTEIN_KINASE_DOM"/>
    <property type="match status" value="1"/>
</dbReference>
<dbReference type="PANTHER" id="PTHR24346">
    <property type="entry name" value="MAP/MICROTUBULE AFFINITY-REGULATING KINASE"/>
    <property type="match status" value="1"/>
</dbReference>
<dbReference type="GO" id="GO:0005524">
    <property type="term" value="F:ATP binding"/>
    <property type="evidence" value="ECO:0007669"/>
    <property type="project" value="UniProtKB-KW"/>
</dbReference>
<feature type="region of interest" description="Disordered" evidence="3">
    <location>
        <begin position="281"/>
        <end position="330"/>
    </location>
</feature>
<evidence type="ECO:0000313" key="5">
    <source>
        <dbReference type="EMBL" id="PNP52158.1"/>
    </source>
</evidence>
<dbReference type="GO" id="GO:0005737">
    <property type="term" value="C:cytoplasm"/>
    <property type="evidence" value="ECO:0007669"/>
    <property type="project" value="TreeGrafter"/>
</dbReference>
<evidence type="ECO:0000256" key="1">
    <source>
        <dbReference type="ARBA" id="ARBA00022741"/>
    </source>
</evidence>
<dbReference type="SMART" id="SM00220">
    <property type="entry name" value="S_TKc"/>
    <property type="match status" value="1"/>
</dbReference>
<evidence type="ECO:0000256" key="3">
    <source>
        <dbReference type="SAM" id="MobiDB-lite"/>
    </source>
</evidence>
<feature type="domain" description="Protein kinase" evidence="4">
    <location>
        <begin position="381"/>
        <end position="669"/>
    </location>
</feature>
<evidence type="ECO:0000256" key="2">
    <source>
        <dbReference type="ARBA" id="ARBA00022840"/>
    </source>
</evidence>
<dbReference type="OrthoDB" id="1668230at2759"/>
<dbReference type="Pfam" id="PF00069">
    <property type="entry name" value="Pkinase"/>
    <property type="match status" value="1"/>
</dbReference>
<organism evidence="5 6">
    <name type="scientific">Trichoderma harzianum</name>
    <name type="common">Hypocrea lixii</name>
    <dbReference type="NCBI Taxonomy" id="5544"/>
    <lineage>
        <taxon>Eukaryota</taxon>
        <taxon>Fungi</taxon>
        <taxon>Dikarya</taxon>
        <taxon>Ascomycota</taxon>
        <taxon>Pezizomycotina</taxon>
        <taxon>Sordariomycetes</taxon>
        <taxon>Hypocreomycetidae</taxon>
        <taxon>Hypocreales</taxon>
        <taxon>Hypocreaceae</taxon>
        <taxon>Trichoderma</taxon>
    </lineage>
</organism>
<feature type="compositionally biased region" description="Low complexity" evidence="3">
    <location>
        <begin position="1"/>
        <end position="22"/>
    </location>
</feature>
<keyword evidence="2" id="KW-0067">ATP-binding</keyword>
<evidence type="ECO:0000313" key="6">
    <source>
        <dbReference type="Proteomes" id="UP000236290"/>
    </source>
</evidence>
<dbReference type="PROSITE" id="PS00108">
    <property type="entry name" value="PROTEIN_KINASE_ST"/>
    <property type="match status" value="1"/>
</dbReference>
<dbReference type="InterPro" id="IPR000719">
    <property type="entry name" value="Prot_kinase_dom"/>
</dbReference>